<dbReference type="PATRIC" id="fig|1265738.3.peg.4256"/>
<proteinExistence type="predicted"/>
<keyword evidence="3" id="KW-1185">Reference proteome</keyword>
<comment type="caution">
    <text evidence="2">The sequence shown here is derived from an EMBL/GenBank/DDBJ whole genome shotgun (WGS) entry which is preliminary data.</text>
</comment>
<evidence type="ECO:0000256" key="1">
    <source>
        <dbReference type="SAM" id="MobiDB-lite"/>
    </source>
</evidence>
<sequence length="2090" mass="234420">MAEPIGIMERYALSDDREAFLEELIPGSDDYYFFHCLHYQTSGQLDRAEVVLNDWLAENKGRETAVIRGMIDRQRLLTYSQTPERTIDHLVKRLGVQLHHPAPPVKGERRYPSQFDVALLDLDRLVREAVQQDDTLLPIGMQRLAEKYRSGETAGLKLNLHDFLARVDHATIPNLDELVIRELQSRRKQDVRFGDLAAHQVLTLAELDRVAAAVPEIADDNPFVSAKLLRLRPSDDVDLSQQADERLAYLKRVDAYVRTLPPSYNSLKASATFRLLEANLAAGDYDLDLFLRYLALPRHSPIVHPEWAKRPATKANLGENFMPMALLPPIGDEISLVRVYLEHFLKDAANSDVFAELIQPDYLRRVFAETKLMFGIGDEQQWYRLLSPAERQAIRDSVQLRLAPQNKPRFASDDPAQLIVDVKNVDELVLRIYEINSLAFLRTHQEPLDTDIDLDGLVATHERKISYNQPAVQRHREILELDEIHGRGVWVVDLVGKGVRARAMIRRGELHHVDAITADGMKFTIIDENRKPIANARMIVAGREFLADDSGSVSLPPVSEATHRDAIITDGELAEKIKFSHLIEDYSLSAGMYLDHTQVQSGDSSSLLIRPRVTMGSTPLDPSALTDLSVRIEAIDLDGIATTKTIDDITLDSHGDLVVPFRAPARLQQVYVTLSGKIRSLSTNQLHTLYTDEQWQIATIRQTNSTHDAFLTRDGDEYVIEVRGRSGEAIVGATVSVSLSTEVRSSEIKQTLQTDENGRVRLSSLPYVKQISFAAGSGPRHTRDLQLDQVFWPNTIHTTTDIGIELPVVVAPDAAADRYRLIQLRAGVNDADLSDKLLIENGLLRIKDLDAGDYRLIDRQTAAKTAIAVVSGPVIDDVAVGVVRHRQIASTVPVGVASIAKDAEGLQIQLSGDTDLARVHVIASRYFDVVNAADQLNLPTPPLQGRSVSLPKCGYISDLRLGDEYQYVLNRRYAAKYPGVMLPQPSVILNPWETEETQNTSQTATAGDEPMPSASAQPSSRMRSEADREAGTEQSATSDYDFLADCGVTITNLRPDADGRVTVPAKLIDGLPILQIIVSDPSTVIQRTLTAPLEEVETLDLRLANAIDADKAVSFERAVTVVSEDKPLDIQQLGSAQLQVYGSVGALLKLYRTLVHDDRLDEFDTLAAWDHLDTTAKLEAYSRLASHELHLFLWAHDRNFFDEVIRPYLANKKEKQFVDHWLLEDDLKPYTSLWQYNQLNFAERALLAIRVPEVRDAIRRELKERVERQDTNYQQVRINIESALKADAMFDDFAGDMLFGAIAENEEFGGSGGGMGGGGFGFGGGAMPQSGKAKAAPARKRRSLELKDFKKLSEKNVPHENESRSLGRFSRRSEDAELAFFRDLDSTKQWAESQWDQVRTVGEAYPDLLIEVDPFWADLALSDSEHPPVSSHLLHPVSNRHAALVAIAMCGLPLKPGEIGLPNDQDQPYAPEHPVAVVMKRLRSLQTNDENQSSILVGQRFSSATAPPPNQYRRSEEPKEFLTGVAYKGQTVISNPTGDQQIVDVFWQIPEGSLPLNGSQVTDSKTISLDPFAVQAVEYQFYFPSPGDFPHYPATVASEGELLAKANPRSFNVVDQPTESSKQTWEKVARSGTAAEITEFLATANLYDLDWMLVAHRMRQPDVYQAVIKVLRSANIPETELWAYSLKYRDEPAIHTYLSLVDDLVERVGPELDSPLLNVDAMERRIFEMLEYAPLVRARIHRLKAENEILNSTFLEQYRDFVRVLGFQNEIPQNQRLALTYYLLIQNRIEEAIETFAKIKRDSIATQLQYDYMDAYLAMHQGQYDRAEQIANNRSKESVPRWQSRFAELANQLRQRRDLRMTEQLVSKDPNSGEPKAVEQGRGDLSVLDREQKQASAAEEQPEVLVRVEGDSLRIDHRQTKSATLNLYGVDLELLFSKAPFVREDLQRMAMVKPMRSETLDFDQPSGVARYELDENRRRQTLLVEVVAGASRNTALYFGGEMTTYVSESYGQLQASDAKSHHPIDTAYVKVYAKYSDGDVRFYKDGYTDSRGRFDYASVSADDAKGATRFAILVISPEKGASLHDVAPPR</sequence>
<organism evidence="2 3">
    <name type="scientific">Rhodopirellula maiorica SM1</name>
    <dbReference type="NCBI Taxonomy" id="1265738"/>
    <lineage>
        <taxon>Bacteria</taxon>
        <taxon>Pseudomonadati</taxon>
        <taxon>Planctomycetota</taxon>
        <taxon>Planctomycetia</taxon>
        <taxon>Pirellulales</taxon>
        <taxon>Pirellulaceae</taxon>
        <taxon>Novipirellula</taxon>
    </lineage>
</organism>
<feature type="region of interest" description="Disordered" evidence="1">
    <location>
        <begin position="995"/>
        <end position="1036"/>
    </location>
</feature>
<feature type="region of interest" description="Disordered" evidence="1">
    <location>
        <begin position="1862"/>
        <end position="1884"/>
    </location>
</feature>
<gene>
    <name evidence="2" type="ORF">RMSM_04248</name>
</gene>
<dbReference type="RefSeq" id="WP_008699962.1">
    <property type="nucleotide sequence ID" value="NZ_ANOG01000610.1"/>
</dbReference>
<protein>
    <submittedName>
        <fullName evidence="2">Uncharacterized protein</fullName>
    </submittedName>
</protein>
<dbReference type="Proteomes" id="UP000011991">
    <property type="component" value="Unassembled WGS sequence"/>
</dbReference>
<reference evidence="2 3" key="1">
    <citation type="journal article" date="2013" name="Mar. Genomics">
        <title>Expression of sulfatases in Rhodopirellula baltica and the diversity of sulfatases in the genus Rhodopirellula.</title>
        <authorList>
            <person name="Wegner C.E."/>
            <person name="Richter-Heitmann T."/>
            <person name="Klindworth A."/>
            <person name="Klockow C."/>
            <person name="Richter M."/>
            <person name="Achstetter T."/>
            <person name="Glockner F.O."/>
            <person name="Harder J."/>
        </authorList>
    </citation>
    <scope>NUCLEOTIDE SEQUENCE [LARGE SCALE GENOMIC DNA]</scope>
    <source>
        <strain evidence="2 3">SM1</strain>
    </source>
</reference>
<evidence type="ECO:0000313" key="3">
    <source>
        <dbReference type="Proteomes" id="UP000011991"/>
    </source>
</evidence>
<evidence type="ECO:0000313" key="2">
    <source>
        <dbReference type="EMBL" id="EMI18822.1"/>
    </source>
</evidence>
<feature type="compositionally biased region" description="Basic and acidic residues" evidence="1">
    <location>
        <begin position="1022"/>
        <end position="1031"/>
    </location>
</feature>
<dbReference type="EMBL" id="ANOG01000610">
    <property type="protein sequence ID" value="EMI18822.1"/>
    <property type="molecule type" value="Genomic_DNA"/>
</dbReference>
<dbReference type="OrthoDB" id="173865at2"/>
<accession>M5RTX2</accession>
<name>M5RTX2_9BACT</name>